<name>A0A0K1EMG3_CHOCO</name>
<keyword evidence="1" id="KW-0732">Signal</keyword>
<organism evidence="2 3">
    <name type="scientific">Chondromyces crocatus</name>
    <dbReference type="NCBI Taxonomy" id="52"/>
    <lineage>
        <taxon>Bacteria</taxon>
        <taxon>Pseudomonadati</taxon>
        <taxon>Myxococcota</taxon>
        <taxon>Polyangia</taxon>
        <taxon>Polyangiales</taxon>
        <taxon>Polyangiaceae</taxon>
        <taxon>Chondromyces</taxon>
    </lineage>
</organism>
<dbReference type="OrthoDB" id="5513426at2"/>
<proteinExistence type="predicted"/>
<gene>
    <name evidence="2" type="ORF">CMC5_063030</name>
</gene>
<dbReference type="AlphaFoldDB" id="A0A0K1EMG3"/>
<dbReference type="EMBL" id="CP012159">
    <property type="protein sequence ID" value="AKT42080.1"/>
    <property type="molecule type" value="Genomic_DNA"/>
</dbReference>
<feature type="signal peptide" evidence="1">
    <location>
        <begin position="1"/>
        <end position="25"/>
    </location>
</feature>
<dbReference type="KEGG" id="ccro:CMC5_063030"/>
<sequence>MTGVARVVARAAVFVVGASTLVACAPMEEHAGAPLVPPMEPFPMVSDALEYRCATLDCHGKPERNLRLYGSSGLRLAPDGATGSGTTTDAEYAANYDSVVGLEPEILSRVVEEGGWLPDRLTLVRKGRGTEYHKGNAVLVPGDDADRCLTSWLASAVDEAACERAKEMVRPGGETEEP</sequence>
<reference evidence="2 3" key="1">
    <citation type="submission" date="2015-07" db="EMBL/GenBank/DDBJ databases">
        <title>Genome analysis of myxobacterium Chondromyces crocatus Cm c5 reveals a high potential for natural compound synthesis and the genetic basis for the loss of fruiting body formation.</title>
        <authorList>
            <person name="Zaburannyi N."/>
            <person name="Bunk B."/>
            <person name="Maier J."/>
            <person name="Overmann J."/>
            <person name="Mueller R."/>
        </authorList>
    </citation>
    <scope>NUCLEOTIDE SEQUENCE [LARGE SCALE GENOMIC DNA]</scope>
    <source>
        <strain evidence="2 3">Cm c5</strain>
    </source>
</reference>
<accession>A0A0K1EMG3</accession>
<dbReference type="Proteomes" id="UP000067626">
    <property type="component" value="Chromosome"/>
</dbReference>
<protein>
    <recommendedName>
        <fullName evidence="4">Lipoprotein</fullName>
    </recommendedName>
</protein>
<evidence type="ECO:0008006" key="4">
    <source>
        <dbReference type="Google" id="ProtNLM"/>
    </source>
</evidence>
<dbReference type="STRING" id="52.CMC5_063030"/>
<evidence type="ECO:0000313" key="3">
    <source>
        <dbReference type="Proteomes" id="UP000067626"/>
    </source>
</evidence>
<evidence type="ECO:0000256" key="1">
    <source>
        <dbReference type="SAM" id="SignalP"/>
    </source>
</evidence>
<evidence type="ECO:0000313" key="2">
    <source>
        <dbReference type="EMBL" id="AKT42080.1"/>
    </source>
</evidence>
<dbReference type="RefSeq" id="WP_050433761.1">
    <property type="nucleotide sequence ID" value="NZ_CP012159.1"/>
</dbReference>
<keyword evidence="3" id="KW-1185">Reference proteome</keyword>
<feature type="chain" id="PRO_5005459681" description="Lipoprotein" evidence="1">
    <location>
        <begin position="26"/>
        <end position="178"/>
    </location>
</feature>
<dbReference type="PROSITE" id="PS51257">
    <property type="entry name" value="PROKAR_LIPOPROTEIN"/>
    <property type="match status" value="1"/>
</dbReference>